<dbReference type="SFLD" id="SFLDG01182">
    <property type="entry name" value="Prostaglandin_E_synthase_like"/>
    <property type="match status" value="1"/>
</dbReference>
<evidence type="ECO:0000313" key="4">
    <source>
        <dbReference type="WBParaSite" id="ACRNAN_Path_289.g1093.t1"/>
    </source>
</evidence>
<dbReference type="Gene3D" id="1.20.1050.10">
    <property type="match status" value="1"/>
</dbReference>
<dbReference type="Proteomes" id="UP000887540">
    <property type="component" value="Unplaced"/>
</dbReference>
<dbReference type="AlphaFoldDB" id="A0A914C4N3"/>
<dbReference type="GO" id="GO:0050220">
    <property type="term" value="F:prostaglandin-E synthase activity"/>
    <property type="evidence" value="ECO:0007669"/>
    <property type="project" value="TreeGrafter"/>
</dbReference>
<keyword evidence="3" id="KW-1185">Reference proteome</keyword>
<dbReference type="PROSITE" id="PS00195">
    <property type="entry name" value="GLUTAREDOXIN_1"/>
    <property type="match status" value="1"/>
</dbReference>
<dbReference type="SUPFAM" id="SSF52833">
    <property type="entry name" value="Thioredoxin-like"/>
    <property type="match status" value="1"/>
</dbReference>
<dbReference type="SFLD" id="SFLDS00019">
    <property type="entry name" value="Glutathione_Transferase_(cytos"/>
    <property type="match status" value="1"/>
</dbReference>
<dbReference type="Gene3D" id="3.40.30.10">
    <property type="entry name" value="Glutaredoxin"/>
    <property type="match status" value="1"/>
</dbReference>
<protein>
    <submittedName>
        <fullName evidence="4">Glutaredoxin domain-containing protein</fullName>
    </submittedName>
</protein>
<feature type="domain" description="GST N-terminal" evidence="2">
    <location>
        <begin position="50"/>
        <end position="118"/>
    </location>
</feature>
<proteinExistence type="predicted"/>
<feature type="transmembrane region" description="Helical" evidence="1">
    <location>
        <begin position="223"/>
        <end position="240"/>
    </location>
</feature>
<dbReference type="PANTHER" id="PTHR12782:SF5">
    <property type="entry name" value="PROSTAGLANDIN E SYNTHASE 2"/>
    <property type="match status" value="1"/>
</dbReference>
<sequence length="299" mass="35741">MLGSVFFASHDKSDEKYRWRVEYPTEKFDGIQLSRKIVSDYDKTGLNLRLYQYQTCPYCCKVRAFLDYYGFSYEVVEVNPVTRSQLKTITKGYKKVPVVTTSQVKEPLVESSLIISTIATFLIRPKLTLDGCIEFYPIVEGHNKESGKVEPKYPNKFYVMFQDSLTSQEQIQNAREEREWREWVDHHFIHLISPNVYRTWNEALDTFYFFNHIGEWERNFPTWERYLAIYAGAAAMYFISKRLKKRFVYFVKIDYTIYTITILANFFYYFDDFSQSLEELVVHPRLVLMSHSKRFFCPK</sequence>
<keyword evidence="1" id="KW-0472">Membrane</keyword>
<evidence type="ECO:0000259" key="2">
    <source>
        <dbReference type="Pfam" id="PF13417"/>
    </source>
</evidence>
<keyword evidence="1" id="KW-1133">Transmembrane helix</keyword>
<dbReference type="PANTHER" id="PTHR12782">
    <property type="entry name" value="MICROSOMAL PROSTAGLANDIN E SYNTHASE-2"/>
    <property type="match status" value="1"/>
</dbReference>
<dbReference type="InterPro" id="IPR011767">
    <property type="entry name" value="GLR_AS"/>
</dbReference>
<dbReference type="PROSITE" id="PS51354">
    <property type="entry name" value="GLUTAREDOXIN_2"/>
    <property type="match status" value="1"/>
</dbReference>
<dbReference type="InterPro" id="IPR004045">
    <property type="entry name" value="Glutathione_S-Trfase_N"/>
</dbReference>
<reference evidence="4" key="1">
    <citation type="submission" date="2022-11" db="UniProtKB">
        <authorList>
            <consortium name="WormBaseParasite"/>
        </authorList>
    </citation>
    <scope>IDENTIFICATION</scope>
</reference>
<dbReference type="InterPro" id="IPR036282">
    <property type="entry name" value="Glutathione-S-Trfase_C_sf"/>
</dbReference>
<dbReference type="Pfam" id="PF13417">
    <property type="entry name" value="GST_N_3"/>
    <property type="match status" value="1"/>
</dbReference>
<evidence type="ECO:0000256" key="1">
    <source>
        <dbReference type="SAM" id="Phobius"/>
    </source>
</evidence>
<name>A0A914C4N3_9BILA</name>
<feature type="transmembrane region" description="Helical" evidence="1">
    <location>
        <begin position="247"/>
        <end position="270"/>
    </location>
</feature>
<accession>A0A914C4N3</accession>
<evidence type="ECO:0000313" key="3">
    <source>
        <dbReference type="Proteomes" id="UP000887540"/>
    </source>
</evidence>
<dbReference type="GO" id="GO:0005739">
    <property type="term" value="C:mitochondrion"/>
    <property type="evidence" value="ECO:0007669"/>
    <property type="project" value="TreeGrafter"/>
</dbReference>
<dbReference type="InterPro" id="IPR040079">
    <property type="entry name" value="Glutathione_S-Trfase"/>
</dbReference>
<organism evidence="3 4">
    <name type="scientific">Acrobeloides nanus</name>
    <dbReference type="NCBI Taxonomy" id="290746"/>
    <lineage>
        <taxon>Eukaryota</taxon>
        <taxon>Metazoa</taxon>
        <taxon>Ecdysozoa</taxon>
        <taxon>Nematoda</taxon>
        <taxon>Chromadorea</taxon>
        <taxon>Rhabditida</taxon>
        <taxon>Tylenchina</taxon>
        <taxon>Cephalobomorpha</taxon>
        <taxon>Cephaloboidea</taxon>
        <taxon>Cephalobidae</taxon>
        <taxon>Acrobeloides</taxon>
    </lineage>
</organism>
<dbReference type="InterPro" id="IPR036249">
    <property type="entry name" value="Thioredoxin-like_sf"/>
</dbReference>
<keyword evidence="1" id="KW-0812">Transmembrane</keyword>
<dbReference type="SUPFAM" id="SSF47616">
    <property type="entry name" value="GST C-terminal domain-like"/>
    <property type="match status" value="1"/>
</dbReference>
<dbReference type="Gene3D" id="6.20.200.30">
    <property type="match status" value="1"/>
</dbReference>
<dbReference type="WBParaSite" id="ACRNAN_Path_289.g1093.t1">
    <property type="protein sequence ID" value="ACRNAN_Path_289.g1093.t1"/>
    <property type="gene ID" value="ACRNAN_Path_289.g1093"/>
</dbReference>